<organism evidence="2 3">
    <name type="scientific">Caldisalinibacter kiritimatiensis</name>
    <dbReference type="NCBI Taxonomy" id="1304284"/>
    <lineage>
        <taxon>Bacteria</taxon>
        <taxon>Bacillati</taxon>
        <taxon>Bacillota</taxon>
        <taxon>Tissierellia</taxon>
        <taxon>Tissierellales</taxon>
        <taxon>Thermohalobacteraceae</taxon>
        <taxon>Caldisalinibacter</taxon>
    </lineage>
</organism>
<evidence type="ECO:0000313" key="3">
    <source>
        <dbReference type="Proteomes" id="UP000013378"/>
    </source>
</evidence>
<gene>
    <name evidence="2" type="ORF">L21TH_0469</name>
</gene>
<proteinExistence type="predicted"/>
<sequence length="177" mass="20157">MLKKLKMNEKAGGAVALKGLTVILIMITVIALLLDCIYIGICYFYIKTQMDMANRAVYAEIDRTRLADRELYIDKSTGETKFYEYLKKNLKLNDSLEPIGLNMRIEGPIQVLDIIIYNESDLPAVTPVVTNIDMVSVHSRIEAQIRPIFIGIFTTVTIRPYIDTDLPDKLVKNFHPM</sequence>
<evidence type="ECO:0000256" key="1">
    <source>
        <dbReference type="SAM" id="Phobius"/>
    </source>
</evidence>
<feature type="transmembrane region" description="Helical" evidence="1">
    <location>
        <begin position="20"/>
        <end position="46"/>
    </location>
</feature>
<accession>R1AXP1</accession>
<reference evidence="2 3" key="1">
    <citation type="journal article" date="2015" name="Geomicrobiol. J.">
        <title>Caldisalinibacter kiritimatiensis gen. nov., sp. nov., a moderately thermohalophilic thiosulfate-reducing bacterium from a hypersaline microbial mat.</title>
        <authorList>
            <person name="Ben Hania W."/>
            <person name="Joseph M."/>
            <person name="Fiebig A."/>
            <person name="Bunk B."/>
            <person name="Klenk H.-P."/>
            <person name="Fardeau M.-L."/>
            <person name="Spring S."/>
        </authorList>
    </citation>
    <scope>NUCLEOTIDE SEQUENCE [LARGE SCALE GENOMIC DNA]</scope>
    <source>
        <strain evidence="2 3">L21-TH-D2</strain>
    </source>
</reference>
<dbReference type="STRING" id="1304284.L21TH_0469"/>
<dbReference type="OrthoDB" id="1806507at2"/>
<dbReference type="RefSeq" id="WP_006308174.1">
    <property type="nucleotide sequence ID" value="NZ_ARZA01000058.1"/>
</dbReference>
<name>R1AXP1_9FIRM</name>
<keyword evidence="3" id="KW-1185">Reference proteome</keyword>
<protein>
    <submittedName>
        <fullName evidence="2">Uncharacterized protein</fullName>
    </submittedName>
</protein>
<keyword evidence="1" id="KW-1133">Transmembrane helix</keyword>
<dbReference type="Proteomes" id="UP000013378">
    <property type="component" value="Unassembled WGS sequence"/>
</dbReference>
<dbReference type="AlphaFoldDB" id="R1AXP1"/>
<keyword evidence="1" id="KW-0812">Transmembrane</keyword>
<comment type="caution">
    <text evidence="2">The sequence shown here is derived from an EMBL/GenBank/DDBJ whole genome shotgun (WGS) entry which is preliminary data.</text>
</comment>
<keyword evidence="1" id="KW-0472">Membrane</keyword>
<dbReference type="EMBL" id="ARZA01000058">
    <property type="protein sequence ID" value="EOD01422.1"/>
    <property type="molecule type" value="Genomic_DNA"/>
</dbReference>
<evidence type="ECO:0000313" key="2">
    <source>
        <dbReference type="EMBL" id="EOD01422.1"/>
    </source>
</evidence>